<accession>A0ACC1BKY3</accession>
<dbReference type="Proteomes" id="UP001164250">
    <property type="component" value="Chromosome 4"/>
</dbReference>
<dbReference type="EMBL" id="CM047900">
    <property type="protein sequence ID" value="KAJ0099518.1"/>
    <property type="molecule type" value="Genomic_DNA"/>
</dbReference>
<protein>
    <submittedName>
        <fullName evidence="1">Uncharacterized protein</fullName>
    </submittedName>
</protein>
<name>A0ACC1BKY3_9ROSI</name>
<gene>
    <name evidence="1" type="ORF">Patl1_21832</name>
</gene>
<keyword evidence="2" id="KW-1185">Reference proteome</keyword>
<comment type="caution">
    <text evidence="1">The sequence shown here is derived from an EMBL/GenBank/DDBJ whole genome shotgun (WGS) entry which is preliminary data.</text>
</comment>
<evidence type="ECO:0000313" key="2">
    <source>
        <dbReference type="Proteomes" id="UP001164250"/>
    </source>
</evidence>
<evidence type="ECO:0000313" key="1">
    <source>
        <dbReference type="EMBL" id="KAJ0099518.1"/>
    </source>
</evidence>
<organism evidence="1 2">
    <name type="scientific">Pistacia atlantica</name>
    <dbReference type="NCBI Taxonomy" id="434234"/>
    <lineage>
        <taxon>Eukaryota</taxon>
        <taxon>Viridiplantae</taxon>
        <taxon>Streptophyta</taxon>
        <taxon>Embryophyta</taxon>
        <taxon>Tracheophyta</taxon>
        <taxon>Spermatophyta</taxon>
        <taxon>Magnoliopsida</taxon>
        <taxon>eudicotyledons</taxon>
        <taxon>Gunneridae</taxon>
        <taxon>Pentapetalae</taxon>
        <taxon>rosids</taxon>
        <taxon>malvids</taxon>
        <taxon>Sapindales</taxon>
        <taxon>Anacardiaceae</taxon>
        <taxon>Pistacia</taxon>
    </lineage>
</organism>
<sequence>MSFEGCDRLIVAIGSIQGWFEGDITHFKSDHVFLGYDCVMYTHKVPRLDIYHTDAKPIVYFYVTNHDGVLIEGCKVKKCGVRLLYREDFENKWKNPIDLSFLKRRLKLNGNGRCNDEPPSHELSIARDWQYMSSATSLDFNLMVGSTVIDTAKPHFKRLKTFNYENK</sequence>
<proteinExistence type="predicted"/>
<reference evidence="2" key="1">
    <citation type="journal article" date="2023" name="G3 (Bethesda)">
        <title>Genome assembly and association tests identify interacting loci associated with vigor, precocity, and sex in interspecific pistachio rootstocks.</title>
        <authorList>
            <person name="Palmer W."/>
            <person name="Jacygrad E."/>
            <person name="Sagayaradj S."/>
            <person name="Cavanaugh K."/>
            <person name="Han R."/>
            <person name="Bertier L."/>
            <person name="Beede B."/>
            <person name="Kafkas S."/>
            <person name="Golino D."/>
            <person name="Preece J."/>
            <person name="Michelmore R."/>
        </authorList>
    </citation>
    <scope>NUCLEOTIDE SEQUENCE [LARGE SCALE GENOMIC DNA]</scope>
</reference>